<reference evidence="3 5" key="2">
    <citation type="submission" date="2020-07" db="EMBL/GenBank/DDBJ databases">
        <title>Sequencing the genomes of 1000 actinobacteria strains.</title>
        <authorList>
            <person name="Klenk H.-P."/>
        </authorList>
    </citation>
    <scope>NUCLEOTIDE SEQUENCE [LARGE SCALE GENOMIC DNA]</scope>
    <source>
        <strain evidence="3 5">DSM 41455</strain>
    </source>
</reference>
<dbReference type="SUPFAM" id="SSF56112">
    <property type="entry name" value="Protein kinase-like (PK-like)"/>
    <property type="match status" value="1"/>
</dbReference>
<keyword evidence="3" id="KW-0808">Transferase</keyword>
<dbReference type="Proteomes" id="UP000530403">
    <property type="component" value="Unassembled WGS sequence"/>
</dbReference>
<accession>A0A7J0C5E3</accession>
<evidence type="ECO:0000313" key="4">
    <source>
        <dbReference type="Proteomes" id="UP000498980"/>
    </source>
</evidence>
<dbReference type="EMBL" id="BLWC01000001">
    <property type="protein sequence ID" value="GFM97367.1"/>
    <property type="molecule type" value="Genomic_DNA"/>
</dbReference>
<reference evidence="2 4" key="1">
    <citation type="submission" date="2020-05" db="EMBL/GenBank/DDBJ databases">
        <title>Whole genome shotgun sequence of Streptomyces fulvorobeus NBRC 15897.</title>
        <authorList>
            <person name="Komaki H."/>
            <person name="Tamura T."/>
        </authorList>
    </citation>
    <scope>NUCLEOTIDE SEQUENCE [LARGE SCALE GENOMIC DNA]</scope>
    <source>
        <strain evidence="2 4">NBRC 15897</strain>
    </source>
</reference>
<evidence type="ECO:0000313" key="2">
    <source>
        <dbReference type="EMBL" id="GFM97367.1"/>
    </source>
</evidence>
<dbReference type="PANTHER" id="PTHR40086:SF1">
    <property type="entry name" value="CELL CYCLE REGULATOR CCRZ"/>
    <property type="match status" value="1"/>
</dbReference>
<dbReference type="AlphaFoldDB" id="A0A7J0C5E3"/>
<comment type="caution">
    <text evidence="2">The sequence shown here is derived from an EMBL/GenBank/DDBJ whole genome shotgun (WGS) entry which is preliminary data.</text>
</comment>
<name>A0A7J0C5E3_9ACTN</name>
<dbReference type="RefSeq" id="WP_173313414.1">
    <property type="nucleotide sequence ID" value="NZ_BAAAUE010000007.1"/>
</dbReference>
<evidence type="ECO:0000313" key="5">
    <source>
        <dbReference type="Proteomes" id="UP000530403"/>
    </source>
</evidence>
<dbReference type="InterPro" id="IPR052077">
    <property type="entry name" value="CcrZ_PhaseVar_Mediator"/>
</dbReference>
<dbReference type="InterPro" id="IPR002575">
    <property type="entry name" value="Aminoglycoside_PTrfase"/>
</dbReference>
<dbReference type="Pfam" id="PF01636">
    <property type="entry name" value="APH"/>
    <property type="match status" value="1"/>
</dbReference>
<organism evidence="2 4">
    <name type="scientific">Streptomyces fulvorobeus</name>
    <dbReference type="NCBI Taxonomy" id="284028"/>
    <lineage>
        <taxon>Bacteria</taxon>
        <taxon>Bacillati</taxon>
        <taxon>Actinomycetota</taxon>
        <taxon>Actinomycetes</taxon>
        <taxon>Kitasatosporales</taxon>
        <taxon>Streptomycetaceae</taxon>
        <taxon>Streptomyces</taxon>
    </lineage>
</organism>
<dbReference type="Gene3D" id="3.30.200.20">
    <property type="entry name" value="Phosphorylase Kinase, domain 1"/>
    <property type="match status" value="1"/>
</dbReference>
<gene>
    <name evidence="3" type="ORF">HEB29_002048</name>
    <name evidence="2" type="ORF">Sfulv_21780</name>
</gene>
<dbReference type="EMBL" id="JACCCF010000001">
    <property type="protein sequence ID" value="NYE41037.1"/>
    <property type="molecule type" value="Genomic_DNA"/>
</dbReference>
<keyword evidence="4" id="KW-1185">Reference proteome</keyword>
<dbReference type="PANTHER" id="PTHR40086">
    <property type="entry name" value="PHOSPHOTRANSFERASE YTMP-RELATED"/>
    <property type="match status" value="1"/>
</dbReference>
<keyword evidence="3" id="KW-0418">Kinase</keyword>
<evidence type="ECO:0000259" key="1">
    <source>
        <dbReference type="Pfam" id="PF01636"/>
    </source>
</evidence>
<dbReference type="Gene3D" id="3.90.1200.10">
    <property type="match status" value="1"/>
</dbReference>
<dbReference type="GO" id="GO:0004413">
    <property type="term" value="F:homoserine kinase activity"/>
    <property type="evidence" value="ECO:0007669"/>
    <property type="project" value="UniProtKB-EC"/>
</dbReference>
<protein>
    <submittedName>
        <fullName evidence="3">Homoserine kinase type II</fullName>
        <ecNumber evidence="3">2.7.1.39</ecNumber>
    </submittedName>
</protein>
<dbReference type="InterPro" id="IPR011009">
    <property type="entry name" value="Kinase-like_dom_sf"/>
</dbReference>
<dbReference type="EC" id="2.7.1.39" evidence="3"/>
<feature type="domain" description="Aminoglycoside phosphotransferase" evidence="1">
    <location>
        <begin position="26"/>
        <end position="252"/>
    </location>
</feature>
<sequence>MAKYTTLEQIDLSAVADSYDLRDPGLAPLSGGAANSSFRLSTASAEFVLTILDNHDTMSARSLAAHTQALFLLGIPTTEVVPAADGSLITHCHGRSVILKTWIEGQVLQPLPFTLLPEAGRILAQLHDLPTQSAGLTDIPVGTRRLSADQEALIPELPDRDFAAWLTDRLNLLRRVEATDRRPRTVTHGDLFDDNIIVRTDGRLTVLDWETISLDDPLLDLGMAAVGLAQVDSELAPERVQALVAGYEEIAPLSQKDEAALPGEIIHAALIIAFHRYYRHNIRFPDPSKSTYHREMMRFVESVDGAGVRG</sequence>
<dbReference type="Proteomes" id="UP000498980">
    <property type="component" value="Unassembled WGS sequence"/>
</dbReference>
<proteinExistence type="predicted"/>
<evidence type="ECO:0000313" key="3">
    <source>
        <dbReference type="EMBL" id="NYE41037.1"/>
    </source>
</evidence>